<dbReference type="SUPFAM" id="SSF56037">
    <property type="entry name" value="PheT/TilS domain"/>
    <property type="match status" value="1"/>
</dbReference>
<dbReference type="PANTHER" id="PTHR43033:SF1">
    <property type="entry name" value="TRNA(ILE)-LYSIDINE SYNTHASE-RELATED"/>
    <property type="match status" value="1"/>
</dbReference>
<name>A0A0A2MVV1_9FLAO</name>
<dbReference type="eggNOG" id="COG0037">
    <property type="taxonomic scope" value="Bacteria"/>
</dbReference>
<dbReference type="SUPFAM" id="SSF52402">
    <property type="entry name" value="Adenine nucleotide alpha hydrolases-like"/>
    <property type="match status" value="1"/>
</dbReference>
<dbReference type="PANTHER" id="PTHR43033">
    <property type="entry name" value="TRNA(ILE)-LYSIDINE SYNTHASE-RELATED"/>
    <property type="match status" value="1"/>
</dbReference>
<evidence type="ECO:0000313" key="10">
    <source>
        <dbReference type="EMBL" id="KGO96812.1"/>
    </source>
</evidence>
<reference evidence="10 11" key="2">
    <citation type="journal article" date="2015" name="Stand. Genomic Sci.">
        <title>High quality draft genomic sequence of Flavobacterium enshiense DK69(T) and comparison among Flavobacterium genomes.</title>
        <authorList>
            <person name="Zeng Z."/>
            <person name="Chen C."/>
            <person name="Du H."/>
            <person name="Wang G."/>
            <person name="Li M."/>
        </authorList>
    </citation>
    <scope>NUCLEOTIDE SEQUENCE [LARGE SCALE GENOMIC DNA]</scope>
    <source>
        <strain evidence="10 11">DK69</strain>
    </source>
</reference>
<dbReference type="InterPro" id="IPR014729">
    <property type="entry name" value="Rossmann-like_a/b/a_fold"/>
</dbReference>
<comment type="catalytic activity">
    <reaction evidence="7 8">
        <text>cytidine(34) in tRNA(Ile2) + L-lysine + ATP = lysidine(34) in tRNA(Ile2) + AMP + diphosphate + H(+)</text>
        <dbReference type="Rhea" id="RHEA:43744"/>
        <dbReference type="Rhea" id="RHEA-COMP:10625"/>
        <dbReference type="Rhea" id="RHEA-COMP:10670"/>
        <dbReference type="ChEBI" id="CHEBI:15378"/>
        <dbReference type="ChEBI" id="CHEBI:30616"/>
        <dbReference type="ChEBI" id="CHEBI:32551"/>
        <dbReference type="ChEBI" id="CHEBI:33019"/>
        <dbReference type="ChEBI" id="CHEBI:82748"/>
        <dbReference type="ChEBI" id="CHEBI:83665"/>
        <dbReference type="ChEBI" id="CHEBI:456215"/>
        <dbReference type="EC" id="6.3.4.19"/>
    </reaction>
</comment>
<dbReference type="Proteomes" id="UP000030149">
    <property type="component" value="Unassembled WGS sequence"/>
</dbReference>
<protein>
    <recommendedName>
        <fullName evidence="8">tRNA(Ile)-lysidine synthase</fullName>
        <ecNumber evidence="8">6.3.4.19</ecNumber>
    </recommendedName>
    <alternativeName>
        <fullName evidence="8">tRNA(Ile)-2-lysyl-cytidine synthase</fullName>
    </alternativeName>
    <alternativeName>
        <fullName evidence="8">tRNA(Ile)-lysidine synthetase</fullName>
    </alternativeName>
</protein>
<keyword evidence="11" id="KW-1185">Reference proteome</keyword>
<gene>
    <name evidence="8" type="primary">tilS</name>
    <name evidence="10" type="ORF">Q767_03655</name>
</gene>
<evidence type="ECO:0000256" key="3">
    <source>
        <dbReference type="ARBA" id="ARBA00022598"/>
    </source>
</evidence>
<dbReference type="InterPro" id="IPR012796">
    <property type="entry name" value="Lysidine-tRNA-synth_C"/>
</dbReference>
<comment type="similarity">
    <text evidence="8">Belongs to the tRNA(Ile)-lysidine synthase family.</text>
</comment>
<evidence type="ECO:0000256" key="6">
    <source>
        <dbReference type="ARBA" id="ARBA00022840"/>
    </source>
</evidence>
<dbReference type="HAMAP" id="MF_01161">
    <property type="entry name" value="tRNA_Ile_lys_synt"/>
    <property type="match status" value="1"/>
</dbReference>
<dbReference type="GO" id="GO:0005737">
    <property type="term" value="C:cytoplasm"/>
    <property type="evidence" value="ECO:0007669"/>
    <property type="project" value="UniProtKB-SubCell"/>
</dbReference>
<proteinExistence type="inferred from homology"/>
<dbReference type="NCBIfam" id="TIGR02432">
    <property type="entry name" value="lysidine_TilS_N"/>
    <property type="match status" value="1"/>
</dbReference>
<dbReference type="GO" id="GO:0006400">
    <property type="term" value="P:tRNA modification"/>
    <property type="evidence" value="ECO:0007669"/>
    <property type="project" value="UniProtKB-UniRule"/>
</dbReference>
<sequence>MLSKFQNHISKNLSFLKGKKLLLAVSGGVDSMVLVHLLHQLQFDISVAHCNFNLRGDESNGDEGFVKSFCKKSGIGFFVINFETKEYADLHKLSIQVSARQLRYNWFNELLEKEGFDFLLTAHHLDDSIETFLINFTRGTGLDGLTGIPQQNDKIVRPLLIFTREEIENYAKENQIGWREDSSNASDKYLRNKLRHKVIPVLKELNPGFSGSFLQTLENLQQSESMVDDASRIVYRKVVEDIDNQKKINLSELMVLPNYQAYLYQWLKPFGFTAWNDIYDLVEAQSGKQVFSEHYRLLKDRNTLILTEKKEIDKEVYAVYEEAENSKIPLKISVCDKGDITFGNKDCIFADKDTLKFPLEFRKWEEGDYFYPYGITGKKKLSKYFKDEKFSLIEKENTWLLCSENQVVWVVGKRADRRFSVNEKTQTIIKIELK</sequence>
<keyword evidence="5 8" id="KW-0547">Nucleotide-binding</keyword>
<dbReference type="STRING" id="1107311.Q767_03655"/>
<evidence type="ECO:0000313" key="11">
    <source>
        <dbReference type="Proteomes" id="UP000030149"/>
    </source>
</evidence>
<keyword evidence="6 8" id="KW-0067">ATP-binding</keyword>
<dbReference type="EMBL" id="JRLZ01000003">
    <property type="protein sequence ID" value="KGO96812.1"/>
    <property type="molecule type" value="Genomic_DNA"/>
</dbReference>
<comment type="domain">
    <text evidence="8">The N-terminal region contains the highly conserved SGGXDS motif, predicted to be a P-loop motif involved in ATP binding.</text>
</comment>
<reference evidence="11" key="1">
    <citation type="submission" date="2013-09" db="EMBL/GenBank/DDBJ databases">
        <authorList>
            <person name="Zeng Z."/>
            <person name="Chen C."/>
        </authorList>
    </citation>
    <scope>NUCLEOTIDE SEQUENCE [LARGE SCALE GENOMIC DNA]</scope>
    <source>
        <strain evidence="11">DK69</strain>
    </source>
</reference>
<comment type="function">
    <text evidence="8">Ligates lysine onto the cytidine present at position 34 of the AUA codon-specific tRNA(Ile) that contains the anticodon CAU, in an ATP-dependent manner. Cytidine is converted to lysidine, thus changing the amino acid specificity of the tRNA from methionine to isoleucine.</text>
</comment>
<feature type="binding site" evidence="8">
    <location>
        <begin position="26"/>
        <end position="31"/>
    </location>
    <ligand>
        <name>ATP</name>
        <dbReference type="ChEBI" id="CHEBI:30616"/>
    </ligand>
</feature>
<dbReference type="Pfam" id="PF11734">
    <property type="entry name" value="TilS_C"/>
    <property type="match status" value="1"/>
</dbReference>
<dbReference type="SMART" id="SM00977">
    <property type="entry name" value="TilS_C"/>
    <property type="match status" value="1"/>
</dbReference>
<dbReference type="OrthoDB" id="9807403at2"/>
<dbReference type="EC" id="6.3.4.19" evidence="8"/>
<dbReference type="GO" id="GO:0032267">
    <property type="term" value="F:tRNA(Ile)-lysidine synthase activity"/>
    <property type="evidence" value="ECO:0007669"/>
    <property type="project" value="UniProtKB-EC"/>
</dbReference>
<comment type="caution">
    <text evidence="10">The sequence shown here is derived from an EMBL/GenBank/DDBJ whole genome shotgun (WGS) entry which is preliminary data.</text>
</comment>
<dbReference type="InterPro" id="IPR012094">
    <property type="entry name" value="tRNA_Ile_lys_synt"/>
</dbReference>
<evidence type="ECO:0000256" key="7">
    <source>
        <dbReference type="ARBA" id="ARBA00048539"/>
    </source>
</evidence>
<dbReference type="AlphaFoldDB" id="A0A0A2MVV1"/>
<evidence type="ECO:0000256" key="8">
    <source>
        <dbReference type="HAMAP-Rule" id="MF_01161"/>
    </source>
</evidence>
<dbReference type="Pfam" id="PF01171">
    <property type="entry name" value="ATP_bind_3"/>
    <property type="match status" value="1"/>
</dbReference>
<dbReference type="InterPro" id="IPR012795">
    <property type="entry name" value="tRNA_Ile_lys_synt_N"/>
</dbReference>
<keyword evidence="3 8" id="KW-0436">Ligase</keyword>
<dbReference type="GO" id="GO:0005524">
    <property type="term" value="F:ATP binding"/>
    <property type="evidence" value="ECO:0007669"/>
    <property type="project" value="UniProtKB-UniRule"/>
</dbReference>
<evidence type="ECO:0000256" key="4">
    <source>
        <dbReference type="ARBA" id="ARBA00022694"/>
    </source>
</evidence>
<feature type="domain" description="Lysidine-tRNA(Ile) synthetase C-terminal" evidence="9">
    <location>
        <begin position="359"/>
        <end position="431"/>
    </location>
</feature>
<comment type="subcellular location">
    <subcellularLocation>
        <location evidence="1 8">Cytoplasm</location>
    </subcellularLocation>
</comment>
<accession>A0A0A2MVV1</accession>
<keyword evidence="4 8" id="KW-0819">tRNA processing</keyword>
<evidence type="ECO:0000256" key="5">
    <source>
        <dbReference type="ARBA" id="ARBA00022741"/>
    </source>
</evidence>
<evidence type="ECO:0000259" key="9">
    <source>
        <dbReference type="SMART" id="SM00977"/>
    </source>
</evidence>
<keyword evidence="2 8" id="KW-0963">Cytoplasm</keyword>
<dbReference type="CDD" id="cd01992">
    <property type="entry name" value="TilS_N"/>
    <property type="match status" value="1"/>
</dbReference>
<dbReference type="InterPro" id="IPR011063">
    <property type="entry name" value="TilS/TtcA_N"/>
</dbReference>
<evidence type="ECO:0000256" key="1">
    <source>
        <dbReference type="ARBA" id="ARBA00004496"/>
    </source>
</evidence>
<organism evidence="10 11">
    <name type="scientific">Flavobacterium enshiense DK69</name>
    <dbReference type="NCBI Taxonomy" id="1107311"/>
    <lineage>
        <taxon>Bacteria</taxon>
        <taxon>Pseudomonadati</taxon>
        <taxon>Bacteroidota</taxon>
        <taxon>Flavobacteriia</taxon>
        <taxon>Flavobacteriales</taxon>
        <taxon>Flavobacteriaceae</taxon>
        <taxon>Flavobacterium</taxon>
    </lineage>
</organism>
<dbReference type="Gene3D" id="3.40.50.620">
    <property type="entry name" value="HUPs"/>
    <property type="match status" value="1"/>
</dbReference>
<evidence type="ECO:0000256" key="2">
    <source>
        <dbReference type="ARBA" id="ARBA00022490"/>
    </source>
</evidence>
<dbReference type="PATRIC" id="fig|1107311.5.peg.1893"/>